<keyword evidence="9" id="KW-0812">Transmembrane</keyword>
<organism evidence="10 11">
    <name type="scientific">Nesidiocoris tenuis</name>
    <dbReference type="NCBI Taxonomy" id="355587"/>
    <lineage>
        <taxon>Eukaryota</taxon>
        <taxon>Metazoa</taxon>
        <taxon>Ecdysozoa</taxon>
        <taxon>Arthropoda</taxon>
        <taxon>Hexapoda</taxon>
        <taxon>Insecta</taxon>
        <taxon>Pterygota</taxon>
        <taxon>Neoptera</taxon>
        <taxon>Paraneoptera</taxon>
        <taxon>Hemiptera</taxon>
        <taxon>Heteroptera</taxon>
        <taxon>Panheteroptera</taxon>
        <taxon>Cimicomorpha</taxon>
        <taxon>Miridae</taxon>
        <taxon>Dicyphina</taxon>
        <taxon>Nesidiocoris</taxon>
    </lineage>
</organism>
<evidence type="ECO:0000256" key="6">
    <source>
        <dbReference type="ARBA" id="ARBA00023004"/>
    </source>
</evidence>
<keyword evidence="9" id="KW-1133">Transmembrane helix</keyword>
<dbReference type="InterPro" id="IPR017972">
    <property type="entry name" value="Cyt_P450_CS"/>
</dbReference>
<dbReference type="Pfam" id="PF00067">
    <property type="entry name" value="p450"/>
    <property type="match status" value="1"/>
</dbReference>
<name>A0ABN7AU27_9HEMI</name>
<evidence type="ECO:0000256" key="8">
    <source>
        <dbReference type="RuleBase" id="RU000461"/>
    </source>
</evidence>
<proteinExistence type="inferred from homology"/>
<evidence type="ECO:0000256" key="7">
    <source>
        <dbReference type="ARBA" id="ARBA00023033"/>
    </source>
</evidence>
<dbReference type="PROSITE" id="PS00086">
    <property type="entry name" value="CYTOCHROME_P450"/>
    <property type="match status" value="1"/>
</dbReference>
<dbReference type="InterPro" id="IPR002401">
    <property type="entry name" value="Cyt_P450_E_grp-I"/>
</dbReference>
<keyword evidence="7 8" id="KW-0503">Monooxygenase</keyword>
<keyword evidence="3 8" id="KW-0349">Heme</keyword>
<sequence length="528" mass="60598">MDSSLLNLLIVAAAIALTIFAIDYKIKRRKLETLGNIIPGPKPLPLLGNILTFVHIKNAKDLWDILMVELKKCQTEYGNIFRYWIGPVLIVFVCDVEDMTTLLNSQHASMKHWWYVRVLNFMSHGAFGLNGKVWHGFRKAMVRFFPLKSIQSYVEVFVSKSEQLMSIVETKVGAGVVNVHELIKYYSLDNISITHLGAEDMNEMEENRHDFFHHLEQALDMTFRRVVKPQYIIDSIFHMSPAGKELRRTEKNLTSVSRRIVQNRLDVLSVRGVDLNADDFEEECYTDYIIKKGIKDGATMQKMALMLTDLVVAGSDTTGIAMAYTILCLAMYPEYQEKAYQEQLDIFGDSDRPPTFKEAMGMPYLSMCYKEAIRLHGVIGIARSITGDVEVGGYTVPEGAAIYLLFYVLHRDPRFYCRPNEFYPDHFLPEAVSRRPKNSYIVFSHGSRNCPGAFYSQISAKILLSQLIRKFRFTSPLKYSDLRFRFSLMLENVDGYPVEIHSRMQKSNVQNSPFSPTFISDIDGLRLR</sequence>
<evidence type="ECO:0000256" key="4">
    <source>
        <dbReference type="ARBA" id="ARBA00022723"/>
    </source>
</evidence>
<gene>
    <name evidence="10" type="ORF">NTJ_08263</name>
</gene>
<dbReference type="Proteomes" id="UP001307889">
    <property type="component" value="Chromosome 6"/>
</dbReference>
<dbReference type="PANTHER" id="PTHR24291:SF161">
    <property type="entry name" value="CYTOCHROME P450 315A1, MITOCHONDRIAL"/>
    <property type="match status" value="1"/>
</dbReference>
<keyword evidence="5 8" id="KW-0560">Oxidoreductase</keyword>
<comment type="cofactor">
    <cofactor evidence="1">
        <name>heme</name>
        <dbReference type="ChEBI" id="CHEBI:30413"/>
    </cofactor>
</comment>
<dbReference type="EMBL" id="AP028914">
    <property type="protein sequence ID" value="BES95453.1"/>
    <property type="molecule type" value="Genomic_DNA"/>
</dbReference>
<dbReference type="InterPro" id="IPR036396">
    <property type="entry name" value="Cyt_P450_sf"/>
</dbReference>
<keyword evidence="4 8" id="KW-0479">Metal-binding</keyword>
<evidence type="ECO:0000256" key="5">
    <source>
        <dbReference type="ARBA" id="ARBA00023002"/>
    </source>
</evidence>
<keyword evidence="6 8" id="KW-0408">Iron</keyword>
<dbReference type="Gene3D" id="1.10.630.10">
    <property type="entry name" value="Cytochrome P450"/>
    <property type="match status" value="1"/>
</dbReference>
<evidence type="ECO:0000256" key="3">
    <source>
        <dbReference type="ARBA" id="ARBA00022617"/>
    </source>
</evidence>
<evidence type="ECO:0000256" key="2">
    <source>
        <dbReference type="ARBA" id="ARBA00010617"/>
    </source>
</evidence>
<keyword evidence="9" id="KW-0472">Membrane</keyword>
<dbReference type="InterPro" id="IPR050196">
    <property type="entry name" value="Cytochrome_P450_Monoox"/>
</dbReference>
<keyword evidence="11" id="KW-1185">Reference proteome</keyword>
<dbReference type="InterPro" id="IPR001128">
    <property type="entry name" value="Cyt_P450"/>
</dbReference>
<protein>
    <submittedName>
        <fullName evidence="10">Cytochrome P450</fullName>
    </submittedName>
</protein>
<feature type="transmembrane region" description="Helical" evidence="9">
    <location>
        <begin position="6"/>
        <end position="24"/>
    </location>
</feature>
<reference evidence="10 11" key="1">
    <citation type="submission" date="2023-09" db="EMBL/GenBank/DDBJ databases">
        <title>Nesidiocoris tenuis whole genome shotgun sequence.</title>
        <authorList>
            <person name="Shibata T."/>
            <person name="Shimoda M."/>
            <person name="Kobayashi T."/>
            <person name="Uehara T."/>
        </authorList>
    </citation>
    <scope>NUCLEOTIDE SEQUENCE [LARGE SCALE GENOMIC DNA]</scope>
    <source>
        <strain evidence="10 11">Japan</strain>
    </source>
</reference>
<dbReference type="PANTHER" id="PTHR24291">
    <property type="entry name" value="CYTOCHROME P450 FAMILY 4"/>
    <property type="match status" value="1"/>
</dbReference>
<evidence type="ECO:0000313" key="11">
    <source>
        <dbReference type="Proteomes" id="UP001307889"/>
    </source>
</evidence>
<comment type="similarity">
    <text evidence="2 8">Belongs to the cytochrome P450 family.</text>
</comment>
<dbReference type="SUPFAM" id="SSF48264">
    <property type="entry name" value="Cytochrome P450"/>
    <property type="match status" value="1"/>
</dbReference>
<evidence type="ECO:0000256" key="1">
    <source>
        <dbReference type="ARBA" id="ARBA00001971"/>
    </source>
</evidence>
<evidence type="ECO:0000256" key="9">
    <source>
        <dbReference type="SAM" id="Phobius"/>
    </source>
</evidence>
<accession>A0ABN7AU27</accession>
<dbReference type="PRINTS" id="PR00463">
    <property type="entry name" value="EP450I"/>
</dbReference>
<evidence type="ECO:0000313" key="10">
    <source>
        <dbReference type="EMBL" id="BES95453.1"/>
    </source>
</evidence>